<dbReference type="Pfam" id="PF13445">
    <property type="entry name" value="zf-RING_UBOX"/>
    <property type="match status" value="1"/>
</dbReference>
<dbReference type="InterPro" id="IPR017907">
    <property type="entry name" value="Znf_RING_CS"/>
</dbReference>
<evidence type="ECO:0000259" key="6">
    <source>
        <dbReference type="PROSITE" id="PS50119"/>
    </source>
</evidence>
<dbReference type="CDD" id="cd19757">
    <property type="entry name" value="Bbox1"/>
    <property type="match status" value="1"/>
</dbReference>
<dbReference type="PROSITE" id="PS50089">
    <property type="entry name" value="ZF_RING_2"/>
    <property type="match status" value="1"/>
</dbReference>
<feature type="domain" description="B box-type" evidence="6">
    <location>
        <begin position="99"/>
        <end position="149"/>
    </location>
</feature>
<keyword evidence="3" id="KW-0862">Zinc</keyword>
<evidence type="ECO:0000256" key="1">
    <source>
        <dbReference type="ARBA" id="ARBA00022723"/>
    </source>
</evidence>
<dbReference type="InterPro" id="IPR047153">
    <property type="entry name" value="TRIM45/56/19-like"/>
</dbReference>
<sequence length="395" mass="45458">MAVSKPLHDNLETFSCPICSETFKSPKILPCLHTFCELCIHEFILSTGRKKDNKISEFACPICRTVVIPLNPDESIDKWASTLQDNATIATMIALSTGDKTQECHACKRWNEKSNAKFWCKICEEALCEKCNQMHSRMKLLSVHTVVEIEKYGLRTTGIDLNVISNQCQTHHTKELEIFCCRHKEPCCVLCLITKHIECKELKSIADVFGEKNDYDALPEKLGKVKDATFKLLIEKEQQKSEFIKSTETIEEEAAKFAQMVKFNIDNLFEMFKKQLHIFRDEQNTNHNVRLRLLEQFAKSLEHWTSVTKIVKEAGSNTQLFVHVETMRSQIKASIIELSTKLQNENLITLNLKRNEIVEQLQNAEILATLEQRKELLVDQTGDIFKLCRELGVFT</sequence>
<dbReference type="SMART" id="SM00184">
    <property type="entry name" value="RING"/>
    <property type="match status" value="1"/>
</dbReference>
<keyword evidence="7" id="KW-0808">Transferase</keyword>
<dbReference type="PROSITE" id="PS50119">
    <property type="entry name" value="ZF_BBOX"/>
    <property type="match status" value="1"/>
</dbReference>
<dbReference type="PANTHER" id="PTHR25462">
    <property type="entry name" value="BONUS, ISOFORM C-RELATED"/>
    <property type="match status" value="1"/>
</dbReference>
<keyword evidence="1" id="KW-0479">Metal-binding</keyword>
<organism evidence="7 8">
    <name type="scientific">Mytilus coruscus</name>
    <name type="common">Sea mussel</name>
    <dbReference type="NCBI Taxonomy" id="42192"/>
    <lineage>
        <taxon>Eukaryota</taxon>
        <taxon>Metazoa</taxon>
        <taxon>Spiralia</taxon>
        <taxon>Lophotrochozoa</taxon>
        <taxon>Mollusca</taxon>
        <taxon>Bivalvia</taxon>
        <taxon>Autobranchia</taxon>
        <taxon>Pteriomorphia</taxon>
        <taxon>Mytilida</taxon>
        <taxon>Mytiloidea</taxon>
        <taxon>Mytilidae</taxon>
        <taxon>Mytilinae</taxon>
        <taxon>Mytilus</taxon>
    </lineage>
</organism>
<dbReference type="SUPFAM" id="SSF57845">
    <property type="entry name" value="B-box zinc-binding domain"/>
    <property type="match status" value="1"/>
</dbReference>
<proteinExistence type="predicted"/>
<dbReference type="Proteomes" id="UP000507470">
    <property type="component" value="Unassembled WGS sequence"/>
</dbReference>
<dbReference type="InterPro" id="IPR027370">
    <property type="entry name" value="Znf-RING_euk"/>
</dbReference>
<evidence type="ECO:0000256" key="4">
    <source>
        <dbReference type="PROSITE-ProRule" id="PRU00024"/>
    </source>
</evidence>
<dbReference type="GO" id="GO:0008270">
    <property type="term" value="F:zinc ion binding"/>
    <property type="evidence" value="ECO:0007669"/>
    <property type="project" value="UniProtKB-KW"/>
</dbReference>
<evidence type="ECO:0000313" key="7">
    <source>
        <dbReference type="EMBL" id="CAC5419253.1"/>
    </source>
</evidence>
<dbReference type="SMART" id="SM00336">
    <property type="entry name" value="BBOX"/>
    <property type="match status" value="1"/>
</dbReference>
<dbReference type="SUPFAM" id="SSF57850">
    <property type="entry name" value="RING/U-box"/>
    <property type="match status" value="1"/>
</dbReference>
<dbReference type="EC" id="2.3.2.27" evidence="7"/>
<keyword evidence="8" id="KW-1185">Reference proteome</keyword>
<evidence type="ECO:0000313" key="8">
    <source>
        <dbReference type="Proteomes" id="UP000507470"/>
    </source>
</evidence>
<dbReference type="Gene3D" id="3.30.40.10">
    <property type="entry name" value="Zinc/RING finger domain, C3HC4 (zinc finger)"/>
    <property type="match status" value="1"/>
</dbReference>
<name>A0A6J8EH18_MYTCO</name>
<accession>A0A6J8EH18</accession>
<dbReference type="EMBL" id="CACVKT020009006">
    <property type="protein sequence ID" value="CAC5419253.1"/>
    <property type="molecule type" value="Genomic_DNA"/>
</dbReference>
<evidence type="ECO:0000256" key="3">
    <source>
        <dbReference type="ARBA" id="ARBA00022833"/>
    </source>
</evidence>
<feature type="domain" description="RING-type" evidence="5">
    <location>
        <begin position="16"/>
        <end position="64"/>
    </location>
</feature>
<protein>
    <submittedName>
        <fullName evidence="7">TRIM56</fullName>
        <ecNumber evidence="7">2.3.2.27</ecNumber>
    </submittedName>
</protein>
<keyword evidence="2 4" id="KW-0863">Zinc-finger</keyword>
<dbReference type="InterPro" id="IPR000315">
    <property type="entry name" value="Znf_B-box"/>
</dbReference>
<dbReference type="AlphaFoldDB" id="A0A6J8EH18"/>
<reference evidence="7 8" key="1">
    <citation type="submission" date="2020-06" db="EMBL/GenBank/DDBJ databases">
        <authorList>
            <person name="Li R."/>
            <person name="Bekaert M."/>
        </authorList>
    </citation>
    <scope>NUCLEOTIDE SEQUENCE [LARGE SCALE GENOMIC DNA]</scope>
    <source>
        <strain evidence="8">wild</strain>
    </source>
</reference>
<dbReference type="GO" id="GO:0061630">
    <property type="term" value="F:ubiquitin protein ligase activity"/>
    <property type="evidence" value="ECO:0007669"/>
    <property type="project" value="UniProtKB-EC"/>
</dbReference>
<dbReference type="PANTHER" id="PTHR25462:SF296">
    <property type="entry name" value="MEIOTIC P26, ISOFORM F"/>
    <property type="match status" value="1"/>
</dbReference>
<keyword evidence="7" id="KW-0012">Acyltransferase</keyword>
<evidence type="ECO:0000259" key="5">
    <source>
        <dbReference type="PROSITE" id="PS50089"/>
    </source>
</evidence>
<dbReference type="OrthoDB" id="6051125at2759"/>
<dbReference type="InterPro" id="IPR001841">
    <property type="entry name" value="Znf_RING"/>
</dbReference>
<dbReference type="InterPro" id="IPR013083">
    <property type="entry name" value="Znf_RING/FYVE/PHD"/>
</dbReference>
<dbReference type="PROSITE" id="PS00518">
    <property type="entry name" value="ZF_RING_1"/>
    <property type="match status" value="1"/>
</dbReference>
<evidence type="ECO:0000256" key="2">
    <source>
        <dbReference type="ARBA" id="ARBA00022771"/>
    </source>
</evidence>
<dbReference type="Gene3D" id="3.30.160.60">
    <property type="entry name" value="Classic Zinc Finger"/>
    <property type="match status" value="1"/>
</dbReference>
<gene>
    <name evidence="7" type="ORF">MCOR_51620</name>
</gene>